<sequence>MADIEALHLTGCYLTFVSSKTPGLSIPALSIRRVSGVSVAGDVGRFCGPIKWQIPAPTVLMNEGLS</sequence>
<name>A0A090FZI4_MESPL</name>
<organism evidence="1 2">
    <name type="scientific">Mesorhizobium plurifarium</name>
    <dbReference type="NCBI Taxonomy" id="69974"/>
    <lineage>
        <taxon>Bacteria</taxon>
        <taxon>Pseudomonadati</taxon>
        <taxon>Pseudomonadota</taxon>
        <taxon>Alphaproteobacteria</taxon>
        <taxon>Hyphomicrobiales</taxon>
        <taxon>Phyllobacteriaceae</taxon>
        <taxon>Mesorhizobium</taxon>
    </lineage>
</organism>
<gene>
    <name evidence="1" type="ORF">MPL3365_170328</name>
</gene>
<evidence type="ECO:0000313" key="1">
    <source>
        <dbReference type="EMBL" id="CDX53232.1"/>
    </source>
</evidence>
<dbReference type="Proteomes" id="UP000046122">
    <property type="component" value="Unassembled WGS sequence"/>
</dbReference>
<protein>
    <submittedName>
        <fullName evidence="1">Uncharacterized protein</fullName>
    </submittedName>
</protein>
<dbReference type="EMBL" id="CCNE01000009">
    <property type="protein sequence ID" value="CDX53232.1"/>
    <property type="molecule type" value="Genomic_DNA"/>
</dbReference>
<proteinExistence type="predicted"/>
<dbReference type="AlphaFoldDB" id="A0A090FZI4"/>
<accession>A0A090FZI4</accession>
<reference evidence="1 2" key="1">
    <citation type="submission" date="2014-08" db="EMBL/GenBank/DDBJ databases">
        <authorList>
            <person name="Moulin Lionel"/>
        </authorList>
    </citation>
    <scope>NUCLEOTIDE SEQUENCE [LARGE SCALE GENOMIC DNA]</scope>
</reference>
<evidence type="ECO:0000313" key="2">
    <source>
        <dbReference type="Proteomes" id="UP000046122"/>
    </source>
</evidence>